<dbReference type="Proteomes" id="UP000646579">
    <property type="component" value="Unassembled WGS sequence"/>
</dbReference>
<protein>
    <submittedName>
        <fullName evidence="1">Uncharacterized protein</fullName>
    </submittedName>
</protein>
<sequence>MIAVEKQIVAILERIGWHHQLDVSFVAKIRHRALEGLLVRLREFIKPRHHLFDAHWMRERIGKGALYAARGSAIGREEPANRLAAVDNLVYDTRRLIRHPFQVQP</sequence>
<evidence type="ECO:0000313" key="1">
    <source>
        <dbReference type="EMBL" id="GHA31426.1"/>
    </source>
</evidence>
<keyword evidence="2" id="KW-1185">Reference proteome</keyword>
<reference evidence="1" key="1">
    <citation type="journal article" date="2014" name="Int. J. Syst. Evol. Microbiol.">
        <title>Complete genome sequence of Corynebacterium casei LMG S-19264T (=DSM 44701T), isolated from a smear-ripened cheese.</title>
        <authorList>
            <consortium name="US DOE Joint Genome Institute (JGI-PGF)"/>
            <person name="Walter F."/>
            <person name="Albersmeier A."/>
            <person name="Kalinowski J."/>
            <person name="Ruckert C."/>
        </authorList>
    </citation>
    <scope>NUCLEOTIDE SEQUENCE</scope>
    <source>
        <strain evidence="1">KCTC 32437</strain>
    </source>
</reference>
<evidence type="ECO:0000313" key="2">
    <source>
        <dbReference type="Proteomes" id="UP000646579"/>
    </source>
</evidence>
<name>A0A918SAA8_9HYPH</name>
<accession>A0A918SAA8</accession>
<dbReference type="AlphaFoldDB" id="A0A918SAA8"/>
<reference evidence="1" key="2">
    <citation type="submission" date="2020-09" db="EMBL/GenBank/DDBJ databases">
        <authorList>
            <person name="Sun Q."/>
            <person name="Kim S."/>
        </authorList>
    </citation>
    <scope>NUCLEOTIDE SEQUENCE</scope>
    <source>
        <strain evidence="1">KCTC 32437</strain>
    </source>
</reference>
<dbReference type="EMBL" id="BMZE01000003">
    <property type="protein sequence ID" value="GHA31426.1"/>
    <property type="molecule type" value="Genomic_DNA"/>
</dbReference>
<proteinExistence type="predicted"/>
<organism evidence="1 2">
    <name type="scientific">Devosia pacifica</name>
    <dbReference type="NCBI Taxonomy" id="1335967"/>
    <lineage>
        <taxon>Bacteria</taxon>
        <taxon>Pseudomonadati</taxon>
        <taxon>Pseudomonadota</taxon>
        <taxon>Alphaproteobacteria</taxon>
        <taxon>Hyphomicrobiales</taxon>
        <taxon>Devosiaceae</taxon>
        <taxon>Devosia</taxon>
    </lineage>
</organism>
<comment type="caution">
    <text evidence="1">The sequence shown here is derived from an EMBL/GenBank/DDBJ whole genome shotgun (WGS) entry which is preliminary data.</text>
</comment>
<gene>
    <name evidence="1" type="ORF">GCM10007989_29350</name>
</gene>